<proteinExistence type="predicted"/>
<dbReference type="AlphaFoldDB" id="A0A0E9RY64"/>
<reference evidence="1" key="2">
    <citation type="journal article" date="2015" name="Fish Shellfish Immunol.">
        <title>Early steps in the European eel (Anguilla anguilla)-Vibrio vulnificus interaction in the gills: Role of the RtxA13 toxin.</title>
        <authorList>
            <person name="Callol A."/>
            <person name="Pajuelo D."/>
            <person name="Ebbesson L."/>
            <person name="Teles M."/>
            <person name="MacKenzie S."/>
            <person name="Amaro C."/>
        </authorList>
    </citation>
    <scope>NUCLEOTIDE SEQUENCE</scope>
</reference>
<name>A0A0E9RY64_ANGAN</name>
<dbReference type="EMBL" id="GBXM01075389">
    <property type="protein sequence ID" value="JAH33188.1"/>
    <property type="molecule type" value="Transcribed_RNA"/>
</dbReference>
<organism evidence="1">
    <name type="scientific">Anguilla anguilla</name>
    <name type="common">European freshwater eel</name>
    <name type="synonym">Muraena anguilla</name>
    <dbReference type="NCBI Taxonomy" id="7936"/>
    <lineage>
        <taxon>Eukaryota</taxon>
        <taxon>Metazoa</taxon>
        <taxon>Chordata</taxon>
        <taxon>Craniata</taxon>
        <taxon>Vertebrata</taxon>
        <taxon>Euteleostomi</taxon>
        <taxon>Actinopterygii</taxon>
        <taxon>Neopterygii</taxon>
        <taxon>Teleostei</taxon>
        <taxon>Anguilliformes</taxon>
        <taxon>Anguillidae</taxon>
        <taxon>Anguilla</taxon>
    </lineage>
</organism>
<sequence>MEVITQVSRACYTSKDIRLGYITLIVTTCYTTQARRIVK</sequence>
<accession>A0A0E9RY64</accession>
<protein>
    <submittedName>
        <fullName evidence="1">Uncharacterized protein</fullName>
    </submittedName>
</protein>
<reference evidence="1" key="1">
    <citation type="submission" date="2014-11" db="EMBL/GenBank/DDBJ databases">
        <authorList>
            <person name="Amaro Gonzalez C."/>
        </authorList>
    </citation>
    <scope>NUCLEOTIDE SEQUENCE</scope>
</reference>
<evidence type="ECO:0000313" key="1">
    <source>
        <dbReference type="EMBL" id="JAH33188.1"/>
    </source>
</evidence>